<dbReference type="AlphaFoldDB" id="A0A9W9ZUK6"/>
<dbReference type="EMBL" id="MU825873">
    <property type="protein sequence ID" value="KAJ7387805.1"/>
    <property type="molecule type" value="Genomic_DNA"/>
</dbReference>
<protein>
    <submittedName>
        <fullName evidence="1">Uncharacterized protein</fullName>
    </submittedName>
</protein>
<sequence>MGRKYRRSGTLWVYGDSLAVRLFGSPNSRDLCKKLFLKCRNSYNWLYPLTDEWWSRTQNDDLDFMPEKVLEAIRSVLGRPEMQLQDSVLLLNLGLHYPRVLLFSAFATMCQAGFDVIDVYPLTDSYPGGTLEGDVVHYPNKVFVTMETLLEKYKAHNNQRLVTSEGKERFRRCTS</sequence>
<name>A0A9W9ZUK6_9CNID</name>
<comment type="caution">
    <text evidence="1">The sequence shown here is derived from an EMBL/GenBank/DDBJ whole genome shotgun (WGS) entry which is preliminary data.</text>
</comment>
<accession>A0A9W9ZUK6</accession>
<dbReference type="Proteomes" id="UP001163046">
    <property type="component" value="Unassembled WGS sequence"/>
</dbReference>
<keyword evidence="2" id="KW-1185">Reference proteome</keyword>
<reference evidence="1" key="1">
    <citation type="submission" date="2023-01" db="EMBL/GenBank/DDBJ databases">
        <title>Genome assembly of the deep-sea coral Lophelia pertusa.</title>
        <authorList>
            <person name="Herrera S."/>
            <person name="Cordes E."/>
        </authorList>
    </citation>
    <scope>NUCLEOTIDE SEQUENCE</scope>
    <source>
        <strain evidence="1">USNM1676648</strain>
        <tissue evidence="1">Polyp</tissue>
    </source>
</reference>
<organism evidence="1 2">
    <name type="scientific">Desmophyllum pertusum</name>
    <dbReference type="NCBI Taxonomy" id="174260"/>
    <lineage>
        <taxon>Eukaryota</taxon>
        <taxon>Metazoa</taxon>
        <taxon>Cnidaria</taxon>
        <taxon>Anthozoa</taxon>
        <taxon>Hexacorallia</taxon>
        <taxon>Scleractinia</taxon>
        <taxon>Caryophylliina</taxon>
        <taxon>Caryophylliidae</taxon>
        <taxon>Desmophyllum</taxon>
    </lineage>
</organism>
<evidence type="ECO:0000313" key="1">
    <source>
        <dbReference type="EMBL" id="KAJ7387805.1"/>
    </source>
</evidence>
<evidence type="ECO:0000313" key="2">
    <source>
        <dbReference type="Proteomes" id="UP001163046"/>
    </source>
</evidence>
<proteinExistence type="predicted"/>
<dbReference type="OrthoDB" id="5960788at2759"/>
<gene>
    <name evidence="1" type="ORF">OS493_001149</name>
</gene>